<name>E5E4F3_9CAUD</name>
<proteinExistence type="predicted"/>
<sequence length="255" mass="29542">MNTYDSSLFAKLGNDTGYNQTNVHNILNPYVNFHKFENTQTLQDALVAESVQMRGVECYYLPREFANLDLLFGEDPQSKFNKAWKFAAYLQSFENYSGSNTFFGKFGMQVNDEVTLAINPNLFKHQCNGKEPIEGDLIYFAMDNSLFEITWVEPYDPFYQVGKNAIRRITAQKFIYSGEEIKPELQRNEGIHIPEFDELELNPIHNLNGRADIYEDEFQESKLLQKESSEFVQPHVVINNRGTEATPFDDDFMSM</sequence>
<dbReference type="EMBL" id="GU911519">
    <property type="protein sequence ID" value="ADG36137.1"/>
    <property type="molecule type" value="Genomic_DNA"/>
</dbReference>
<protein>
    <submittedName>
        <fullName evidence="1">Gp14 head completion protein</fullName>
    </submittedName>
</protein>
<organism evidence="1 2">
    <name type="scientific">Acinetobacter phage Acj61</name>
    <dbReference type="NCBI Taxonomy" id="760732"/>
    <lineage>
        <taxon>Viruses</taxon>
        <taxon>Duplodnaviria</taxon>
        <taxon>Heunggongvirae</taxon>
        <taxon>Uroviricota</taxon>
        <taxon>Caudoviricetes</taxon>
        <taxon>Pantevenvirales</taxon>
        <taxon>Straboviridae</taxon>
        <taxon>Twarogvirinae</taxon>
        <taxon>Lasallevirus</taxon>
        <taxon>Lasallevirus Acj61</taxon>
        <taxon>Acinetobacter virus Acj61</taxon>
    </lineage>
</organism>
<dbReference type="Pfam" id="PF11649">
    <property type="entry name" value="T4_neck-protein"/>
    <property type="match status" value="1"/>
</dbReference>
<gene>
    <name evidence="1" type="primary">14</name>
    <name evidence="1" type="ORF">Acj61p172</name>
</gene>
<evidence type="ECO:0000313" key="1">
    <source>
        <dbReference type="EMBL" id="ADG36137.1"/>
    </source>
</evidence>
<dbReference type="RefSeq" id="YP_004009789.1">
    <property type="nucleotide sequence ID" value="NC_014661.1"/>
</dbReference>
<dbReference type="OrthoDB" id="5624at10239"/>
<dbReference type="Proteomes" id="UP000008730">
    <property type="component" value="Segment"/>
</dbReference>
<dbReference type="KEGG" id="vg:9926063"/>
<dbReference type="InterPro" id="IPR021674">
    <property type="entry name" value="Phage_T4_Gp14_neck-protein"/>
</dbReference>
<keyword evidence="2" id="KW-1185">Reference proteome</keyword>
<dbReference type="GeneID" id="9926063"/>
<reference evidence="1 2" key="1">
    <citation type="journal article" date="2010" name="Virol. J.">
        <title>Genomes of the T4-related bacteriophages as windows on microbial genome evolution.</title>
        <authorList>
            <person name="Petrov V.M."/>
            <person name="Ratnayaka S."/>
            <person name="Nolan J.M."/>
            <person name="Miller E.S."/>
            <person name="Karam J.D."/>
        </authorList>
    </citation>
    <scope>NUCLEOTIDE SEQUENCE [LARGE SCALE GENOMIC DNA]</scope>
</reference>
<evidence type="ECO:0000313" key="2">
    <source>
        <dbReference type="Proteomes" id="UP000008730"/>
    </source>
</evidence>
<accession>E5E4F3</accession>